<comment type="function">
    <text evidence="8">Pectinolytic enzyme involved in the degradation of xylogalacturonan (xga), a galacturonan backbone heavily substituted with xylose, and which is one important component of the hairy regions of pectin. Activity requires a galacturonic acid backbone substituted with xylose.</text>
</comment>
<evidence type="ECO:0008006" key="12">
    <source>
        <dbReference type="Google" id="ProtNLM"/>
    </source>
</evidence>
<proteinExistence type="inferred from homology"/>
<keyword evidence="2" id="KW-0677">Repeat</keyword>
<protein>
    <recommendedName>
        <fullName evidence="12">Endo-polygalacturonase</fullName>
    </recommendedName>
</protein>
<dbReference type="Gene3D" id="2.160.20.10">
    <property type="entry name" value="Single-stranded right-handed beta-helix, Pectin lyase-like"/>
    <property type="match status" value="1"/>
</dbReference>
<evidence type="ECO:0000256" key="4">
    <source>
        <dbReference type="ARBA" id="ARBA00023180"/>
    </source>
</evidence>
<dbReference type="SMART" id="SM00710">
    <property type="entry name" value="PbH1"/>
    <property type="match status" value="4"/>
</dbReference>
<comment type="caution">
    <text evidence="10">The sequence shown here is derived from an EMBL/GenBank/DDBJ whole genome shotgun (WGS) entry which is preliminary data.</text>
</comment>
<keyword evidence="5" id="KW-0119">Carbohydrate metabolism</keyword>
<evidence type="ECO:0000256" key="5">
    <source>
        <dbReference type="ARBA" id="ARBA00023277"/>
    </source>
</evidence>
<keyword evidence="7" id="KW-0624">Polysaccharide degradation</keyword>
<evidence type="ECO:0000256" key="8">
    <source>
        <dbReference type="ARBA" id="ARBA00037278"/>
    </source>
</evidence>
<organism evidence="10 11">
    <name type="scientific">Paenibacillus montaniterrae</name>
    <dbReference type="NCBI Taxonomy" id="429341"/>
    <lineage>
        <taxon>Bacteria</taxon>
        <taxon>Bacillati</taxon>
        <taxon>Bacillota</taxon>
        <taxon>Bacilli</taxon>
        <taxon>Bacillales</taxon>
        <taxon>Paenibacillaceae</taxon>
        <taxon>Paenibacillus</taxon>
    </lineage>
</organism>
<dbReference type="SUPFAM" id="SSF51126">
    <property type="entry name" value="Pectin lyase-like"/>
    <property type="match status" value="1"/>
</dbReference>
<dbReference type="Proteomes" id="UP000683139">
    <property type="component" value="Unassembled WGS sequence"/>
</dbReference>
<keyword evidence="4" id="KW-0325">Glycoprotein</keyword>
<reference evidence="10" key="1">
    <citation type="submission" date="2021-03" db="EMBL/GenBank/DDBJ databases">
        <title>Antimicrobial resistance genes in bacteria isolated from Japanese honey, and their potential for conferring macrolide and lincosamide resistance in the American foulbrood pathogen Paenibacillus larvae.</title>
        <authorList>
            <person name="Okamoto M."/>
            <person name="Kumagai M."/>
            <person name="Kanamori H."/>
            <person name="Takamatsu D."/>
        </authorList>
    </citation>
    <scope>NUCLEOTIDE SEQUENCE</scope>
    <source>
        <strain evidence="10">J40TS1</strain>
    </source>
</reference>
<comment type="similarity">
    <text evidence="1 9">Belongs to the glycosyl hydrolase 28 family.</text>
</comment>
<dbReference type="AlphaFoldDB" id="A0A919YM14"/>
<name>A0A919YM14_9BACL</name>
<keyword evidence="11" id="KW-1185">Reference proteome</keyword>
<dbReference type="Pfam" id="PF00295">
    <property type="entry name" value="Glyco_hydro_28"/>
    <property type="match status" value="1"/>
</dbReference>
<evidence type="ECO:0000313" key="10">
    <source>
        <dbReference type="EMBL" id="GIP15960.1"/>
    </source>
</evidence>
<dbReference type="PANTHER" id="PTHR31736">
    <property type="match status" value="1"/>
</dbReference>
<sequence length="477" mass="54040">MSMKESILVTYNAPTELPRSNDYSVRVKTPVGEWVELSTYLVRVDMHNVREATMASFDFNGTVQVEVTSVNEIEEAVIRPLSQTIHAEIAGKTIRFTLNEPAKLTVEINGERFHNLHLFANELEQHVPDPQGEDTICLHAGSYCVNERVNIENPRLIYFAEGLHYFEDGLFNIPSNTTVYIAGGAVIVGSLLCSHAENVTIGGRGFIYLREIEKTTYWRSIDIRYSSNVTVRDLVSIDPPHYSIHLGQSENIRIHNFKAFSTRGWCDGIDMMSCSNVRIDDVFLRTSDDCIAVYGSRGEYKGDTSNIHVTNAILWADVAHPIMIGCHGDYDDNGNVIENLVFDNIDILEHHEPQDGYWGCIAINAGDSNTVRHAVFRRIRIEQFELGRLFDIRVFQNPKYNPTPGRLVEHVYFEDISFDGECQNPSVIAGYDEERIVSGIHFRNLRINGKIIRSLEEGNFQCSDFQQNVTFQDSSSS</sequence>
<accession>A0A919YM14</accession>
<dbReference type="PANTHER" id="PTHR31736:SF9">
    <property type="entry name" value="ENDO-XYLOGALACTURONAN HYDROLASE A-RELATED"/>
    <property type="match status" value="1"/>
</dbReference>
<evidence type="ECO:0000256" key="1">
    <source>
        <dbReference type="ARBA" id="ARBA00008834"/>
    </source>
</evidence>
<keyword evidence="6 9" id="KW-0326">Glycosidase</keyword>
<evidence type="ECO:0000256" key="3">
    <source>
        <dbReference type="ARBA" id="ARBA00022801"/>
    </source>
</evidence>
<dbReference type="EMBL" id="BOSE01000002">
    <property type="protein sequence ID" value="GIP15960.1"/>
    <property type="molecule type" value="Genomic_DNA"/>
</dbReference>
<evidence type="ECO:0000256" key="6">
    <source>
        <dbReference type="ARBA" id="ARBA00023295"/>
    </source>
</evidence>
<dbReference type="InterPro" id="IPR011050">
    <property type="entry name" value="Pectin_lyase_fold/virulence"/>
</dbReference>
<dbReference type="InterPro" id="IPR012334">
    <property type="entry name" value="Pectin_lyas_fold"/>
</dbReference>
<evidence type="ECO:0000256" key="7">
    <source>
        <dbReference type="ARBA" id="ARBA00023326"/>
    </source>
</evidence>
<dbReference type="GO" id="GO:0004650">
    <property type="term" value="F:polygalacturonase activity"/>
    <property type="evidence" value="ECO:0007669"/>
    <property type="project" value="InterPro"/>
</dbReference>
<evidence type="ECO:0000256" key="9">
    <source>
        <dbReference type="RuleBase" id="RU361169"/>
    </source>
</evidence>
<gene>
    <name evidence="10" type="ORF">J40TS1_16020</name>
</gene>
<dbReference type="InterPro" id="IPR006626">
    <property type="entry name" value="PbH1"/>
</dbReference>
<evidence type="ECO:0000313" key="11">
    <source>
        <dbReference type="Proteomes" id="UP000683139"/>
    </source>
</evidence>
<keyword evidence="3 9" id="KW-0378">Hydrolase</keyword>
<dbReference type="GO" id="GO:0000272">
    <property type="term" value="P:polysaccharide catabolic process"/>
    <property type="evidence" value="ECO:0007669"/>
    <property type="project" value="UniProtKB-KW"/>
</dbReference>
<dbReference type="RefSeq" id="WP_246563300.1">
    <property type="nucleotide sequence ID" value="NZ_BOSE01000002.1"/>
</dbReference>
<evidence type="ECO:0000256" key="2">
    <source>
        <dbReference type="ARBA" id="ARBA00022737"/>
    </source>
</evidence>
<dbReference type="InterPro" id="IPR000743">
    <property type="entry name" value="Glyco_hydro_28"/>
</dbReference>